<accession>G4TLE5</accession>
<evidence type="ECO:0000259" key="3">
    <source>
        <dbReference type="SMART" id="SM00533"/>
    </source>
</evidence>
<evidence type="ECO:0000313" key="4">
    <source>
        <dbReference type="EMBL" id="CCA72139.1"/>
    </source>
</evidence>
<feature type="region of interest" description="Disordered" evidence="2">
    <location>
        <begin position="1"/>
        <end position="24"/>
    </location>
</feature>
<dbReference type="Proteomes" id="UP000007148">
    <property type="component" value="Unassembled WGS sequence"/>
</dbReference>
<feature type="compositionally biased region" description="Basic and acidic residues" evidence="2">
    <location>
        <begin position="1"/>
        <end position="10"/>
    </location>
</feature>
<dbReference type="InterPro" id="IPR036678">
    <property type="entry name" value="MutS_con_dom_sf"/>
</dbReference>
<proteinExistence type="inferred from homology"/>
<comment type="caution">
    <text evidence="4">The sequence shown here is derived from an EMBL/GenBank/DDBJ whole genome shotgun (WGS) entry which is preliminary data.</text>
</comment>
<dbReference type="STRING" id="1109443.G4TLE5"/>
<dbReference type="AlphaFoldDB" id="G4TLE5"/>
<dbReference type="GO" id="GO:0005634">
    <property type="term" value="C:nucleus"/>
    <property type="evidence" value="ECO:0007669"/>
    <property type="project" value="TreeGrafter"/>
</dbReference>
<comment type="similarity">
    <text evidence="1">Belongs to the DNA mismatch repair MutS family.</text>
</comment>
<dbReference type="PANTHER" id="PTHR11361:SF21">
    <property type="entry name" value="MUTS PROTEIN HOMOLOG 4"/>
    <property type="match status" value="1"/>
</dbReference>
<gene>
    <name evidence="4" type="ORF">PIIN_06075</name>
</gene>
<dbReference type="eggNOG" id="KOG0220">
    <property type="taxonomic scope" value="Eukaryota"/>
</dbReference>
<dbReference type="HOGENOM" id="CLU_048326_0_0_1"/>
<name>G4TLE5_SERID</name>
<dbReference type="Pfam" id="PF05190">
    <property type="entry name" value="MutS_IV"/>
    <property type="match status" value="1"/>
</dbReference>
<dbReference type="InterPro" id="IPR045076">
    <property type="entry name" value="MutS"/>
</dbReference>
<dbReference type="EMBL" id="CAFZ01000149">
    <property type="protein sequence ID" value="CCA72139.1"/>
    <property type="molecule type" value="Genomic_DNA"/>
</dbReference>
<dbReference type="GO" id="GO:0006298">
    <property type="term" value="P:mismatch repair"/>
    <property type="evidence" value="ECO:0007669"/>
    <property type="project" value="InterPro"/>
</dbReference>
<evidence type="ECO:0000256" key="1">
    <source>
        <dbReference type="ARBA" id="ARBA00006271"/>
    </source>
</evidence>
<evidence type="ECO:0000256" key="2">
    <source>
        <dbReference type="SAM" id="MobiDB-lite"/>
    </source>
</evidence>
<dbReference type="InParanoid" id="G4TLE5"/>
<dbReference type="OrthoDB" id="276261at2759"/>
<dbReference type="GO" id="GO:0030983">
    <property type="term" value="F:mismatched DNA binding"/>
    <property type="evidence" value="ECO:0007669"/>
    <property type="project" value="InterPro"/>
</dbReference>
<dbReference type="InterPro" id="IPR036187">
    <property type="entry name" value="DNA_mismatch_repair_MutS_sf"/>
</dbReference>
<dbReference type="SMART" id="SM00533">
    <property type="entry name" value="MUTSd"/>
    <property type="match status" value="1"/>
</dbReference>
<dbReference type="OMA" id="CICNTIS"/>
<dbReference type="Gene3D" id="1.10.1420.10">
    <property type="match status" value="2"/>
</dbReference>
<dbReference type="Gene3D" id="3.30.420.110">
    <property type="entry name" value="MutS, connector domain"/>
    <property type="match status" value="1"/>
</dbReference>
<evidence type="ECO:0000313" key="5">
    <source>
        <dbReference type="Proteomes" id="UP000007148"/>
    </source>
</evidence>
<dbReference type="GO" id="GO:0140664">
    <property type="term" value="F:ATP-dependent DNA damage sensor activity"/>
    <property type="evidence" value="ECO:0007669"/>
    <property type="project" value="InterPro"/>
</dbReference>
<feature type="domain" description="DNA mismatch repair protein MutS core" evidence="3">
    <location>
        <begin position="211"/>
        <end position="545"/>
    </location>
</feature>
<dbReference type="PANTHER" id="PTHR11361">
    <property type="entry name" value="DNA MISMATCH REPAIR PROTEIN MUTS FAMILY MEMBER"/>
    <property type="match status" value="1"/>
</dbReference>
<dbReference type="SUPFAM" id="SSF48334">
    <property type="entry name" value="DNA repair protein MutS, domain III"/>
    <property type="match status" value="1"/>
</dbReference>
<sequence length="548" mass="60594">MPKTRVETAKSRPSTALPTTSRASSSRAQQASWLVAICEGSNFGREVGIAAVNHETGRVIITQTADCQTYVKSILHLSLHSPATILAPDTFFERGIQSNSKRVIIEHIREEFPDVTVQPFARRYFNEEDGEAFVTQLALDNSERAGLLLTLHDKYYAKQATAAVFKYIEGSMGTVYSSHSLHIKYAPIEGSMMIDTETTRNLEIVASISGQKNYTLFGLLNSTFTPQGARLLRTTLLSPLTSSSAVDARLGAVSTLIQSEETFQSARTALKGVQGIDLDKLIVRLASVNKPRHLHADGGLGIEAPKVKVAYERLGQLLDLQRIIRNLPTIASAAGSTRNKLLTIIAELVSDPQLSEIERAIDLHLNDAPLTQKKGAIGALANVNSRVCAVKAPEDSLLDVARTSYKENIQDIFDYAQDVQQKHKLPIELQYHQENGGGFSFTLPRAETEDADWSWPVEWVDRVSRKKKWIFSTLQLKKLNGRMRETLEEVLAISINIVGELLQIVLARISALYKASEAIALLDVLWSFAKRSIQGSYGIILLGQVEDW</sequence>
<dbReference type="GO" id="GO:0007131">
    <property type="term" value="P:reciprocal meiotic recombination"/>
    <property type="evidence" value="ECO:0007669"/>
    <property type="project" value="TreeGrafter"/>
</dbReference>
<protein>
    <submittedName>
        <fullName evidence="4">Related to MSH4-meiosis-specific protein</fullName>
    </submittedName>
</protein>
<dbReference type="InterPro" id="IPR007696">
    <property type="entry name" value="DNA_mismatch_repair_MutS_core"/>
</dbReference>
<dbReference type="GO" id="GO:0005524">
    <property type="term" value="F:ATP binding"/>
    <property type="evidence" value="ECO:0007669"/>
    <property type="project" value="InterPro"/>
</dbReference>
<dbReference type="Pfam" id="PF05192">
    <property type="entry name" value="MutS_III"/>
    <property type="match status" value="1"/>
</dbReference>
<reference evidence="4 5" key="1">
    <citation type="journal article" date="2011" name="PLoS Pathog.">
        <title>Endophytic Life Strategies Decoded by Genome and Transcriptome Analyses of the Mutualistic Root Symbiont Piriformospora indica.</title>
        <authorList>
            <person name="Zuccaro A."/>
            <person name="Lahrmann U."/>
            <person name="Guldener U."/>
            <person name="Langen G."/>
            <person name="Pfiffi S."/>
            <person name="Biedenkopf D."/>
            <person name="Wong P."/>
            <person name="Samans B."/>
            <person name="Grimm C."/>
            <person name="Basiewicz M."/>
            <person name="Murat C."/>
            <person name="Martin F."/>
            <person name="Kogel K.H."/>
        </authorList>
    </citation>
    <scope>NUCLEOTIDE SEQUENCE [LARGE SCALE GENOMIC DNA]</scope>
    <source>
        <strain evidence="4 5">DSM 11827</strain>
    </source>
</reference>
<dbReference type="SUPFAM" id="SSF53150">
    <property type="entry name" value="DNA repair protein MutS, domain II"/>
    <property type="match status" value="1"/>
</dbReference>
<feature type="compositionally biased region" description="Low complexity" evidence="2">
    <location>
        <begin position="13"/>
        <end position="24"/>
    </location>
</feature>
<dbReference type="InterPro" id="IPR007861">
    <property type="entry name" value="DNA_mismatch_repair_MutS_clamp"/>
</dbReference>
<organism evidence="4 5">
    <name type="scientific">Serendipita indica (strain DSM 11827)</name>
    <name type="common">Root endophyte fungus</name>
    <name type="synonym">Piriformospora indica</name>
    <dbReference type="NCBI Taxonomy" id="1109443"/>
    <lineage>
        <taxon>Eukaryota</taxon>
        <taxon>Fungi</taxon>
        <taxon>Dikarya</taxon>
        <taxon>Basidiomycota</taxon>
        <taxon>Agaricomycotina</taxon>
        <taxon>Agaricomycetes</taxon>
        <taxon>Sebacinales</taxon>
        <taxon>Serendipitaceae</taxon>
        <taxon>Serendipita</taxon>
    </lineage>
</organism>
<keyword evidence="5" id="KW-1185">Reference proteome</keyword>